<dbReference type="InterPro" id="IPR045031">
    <property type="entry name" value="DHP_synth-like"/>
</dbReference>
<comment type="cofactor">
    <cofactor evidence="2">
        <name>Mg(2+)</name>
        <dbReference type="ChEBI" id="CHEBI:18420"/>
    </cofactor>
</comment>
<evidence type="ECO:0000256" key="7">
    <source>
        <dbReference type="ARBA" id="ARBA00022679"/>
    </source>
</evidence>
<dbReference type="GO" id="GO:0005829">
    <property type="term" value="C:cytosol"/>
    <property type="evidence" value="ECO:0007669"/>
    <property type="project" value="TreeGrafter"/>
</dbReference>
<dbReference type="InterPro" id="IPR000489">
    <property type="entry name" value="Pterin-binding_dom"/>
</dbReference>
<dbReference type="EC" id="2.5.1.15" evidence="5"/>
<dbReference type="InterPro" id="IPR011005">
    <property type="entry name" value="Dihydropteroate_synth-like_sf"/>
</dbReference>
<comment type="caution">
    <text evidence="13">The sequence shown here is derived from an EMBL/GenBank/DDBJ whole genome shotgun (WGS) entry which is preliminary data.</text>
</comment>
<dbReference type="PANTHER" id="PTHR20941">
    <property type="entry name" value="FOLATE SYNTHESIS PROTEINS"/>
    <property type="match status" value="1"/>
</dbReference>
<dbReference type="NCBIfam" id="TIGR01496">
    <property type="entry name" value="DHPS"/>
    <property type="match status" value="1"/>
</dbReference>
<evidence type="ECO:0000259" key="12">
    <source>
        <dbReference type="PROSITE" id="PS50972"/>
    </source>
</evidence>
<evidence type="ECO:0000256" key="2">
    <source>
        <dbReference type="ARBA" id="ARBA00001946"/>
    </source>
</evidence>
<dbReference type="FunFam" id="3.20.20.20:FF:000006">
    <property type="entry name" value="Dihydropteroate synthase"/>
    <property type="match status" value="1"/>
</dbReference>
<keyword evidence="8" id="KW-0479">Metal-binding</keyword>
<evidence type="ECO:0000256" key="9">
    <source>
        <dbReference type="ARBA" id="ARBA00022842"/>
    </source>
</evidence>
<dbReference type="GO" id="GO:0046654">
    <property type="term" value="P:tetrahydrofolate biosynthetic process"/>
    <property type="evidence" value="ECO:0007669"/>
    <property type="project" value="TreeGrafter"/>
</dbReference>
<comment type="pathway">
    <text evidence="3">Cofactor biosynthesis; tetrahydrofolate biosynthesis; 7,8-dihydrofolate from 2-amino-4-hydroxy-6-hydroxymethyl-7,8-dihydropteridine diphosphate and 4-aminobenzoate: step 1/2.</text>
</comment>
<keyword evidence="7 13" id="KW-0808">Transferase</keyword>
<evidence type="ECO:0000256" key="6">
    <source>
        <dbReference type="ARBA" id="ARBA00016919"/>
    </source>
</evidence>
<reference evidence="13" key="1">
    <citation type="journal article" date="2020" name="mSystems">
        <title>Genome- and Community-Level Interaction Insights into Carbon Utilization and Element Cycling Functions of Hydrothermarchaeota in Hydrothermal Sediment.</title>
        <authorList>
            <person name="Zhou Z."/>
            <person name="Liu Y."/>
            <person name="Xu W."/>
            <person name="Pan J."/>
            <person name="Luo Z.H."/>
            <person name="Li M."/>
        </authorList>
    </citation>
    <scope>NUCLEOTIDE SEQUENCE [LARGE SCALE GENOMIC DNA]</scope>
    <source>
        <strain evidence="13">HyVt-389</strain>
    </source>
</reference>
<keyword evidence="9" id="KW-0460">Magnesium</keyword>
<organism evidence="13">
    <name type="scientific">Desulfofervidus auxilii</name>
    <dbReference type="NCBI Taxonomy" id="1621989"/>
    <lineage>
        <taxon>Bacteria</taxon>
        <taxon>Pseudomonadati</taxon>
        <taxon>Thermodesulfobacteriota</taxon>
        <taxon>Candidatus Desulfofervidia</taxon>
        <taxon>Candidatus Desulfofervidales</taxon>
        <taxon>Candidatus Desulfofervidaceae</taxon>
        <taxon>Candidatus Desulfofervidus</taxon>
    </lineage>
</organism>
<keyword evidence="10" id="KW-0289">Folate biosynthesis</keyword>
<feature type="domain" description="Pterin-binding" evidence="12">
    <location>
        <begin position="12"/>
        <end position="266"/>
    </location>
</feature>
<dbReference type="Proteomes" id="UP000885738">
    <property type="component" value="Unassembled WGS sequence"/>
</dbReference>
<accession>A0A7C2AEJ6</accession>
<evidence type="ECO:0000256" key="4">
    <source>
        <dbReference type="ARBA" id="ARBA00009503"/>
    </source>
</evidence>
<evidence type="ECO:0000256" key="3">
    <source>
        <dbReference type="ARBA" id="ARBA00004763"/>
    </source>
</evidence>
<protein>
    <recommendedName>
        <fullName evidence="6">Dihydropteroate synthase</fullName>
        <ecNumber evidence="5">2.5.1.15</ecNumber>
    </recommendedName>
    <alternativeName>
        <fullName evidence="11">Dihydropteroate pyrophosphorylase</fullName>
    </alternativeName>
</protein>
<gene>
    <name evidence="13" type="primary">folP</name>
    <name evidence="13" type="ORF">ENI35_06155</name>
</gene>
<dbReference type="SUPFAM" id="SSF51717">
    <property type="entry name" value="Dihydropteroate synthetase-like"/>
    <property type="match status" value="1"/>
</dbReference>
<dbReference type="PANTHER" id="PTHR20941:SF1">
    <property type="entry name" value="FOLIC ACID SYNTHESIS PROTEIN FOL1"/>
    <property type="match status" value="1"/>
</dbReference>
<comment type="similarity">
    <text evidence="4">Belongs to the DHPS family.</text>
</comment>
<evidence type="ECO:0000313" key="13">
    <source>
        <dbReference type="EMBL" id="HEC68373.1"/>
    </source>
</evidence>
<dbReference type="AlphaFoldDB" id="A0A7C2AEJ6"/>
<dbReference type="GO" id="GO:0046872">
    <property type="term" value="F:metal ion binding"/>
    <property type="evidence" value="ECO:0007669"/>
    <property type="project" value="UniProtKB-KW"/>
</dbReference>
<dbReference type="Pfam" id="PF00809">
    <property type="entry name" value="Pterin_bind"/>
    <property type="match status" value="1"/>
</dbReference>
<proteinExistence type="inferred from homology"/>
<dbReference type="GO" id="GO:0004156">
    <property type="term" value="F:dihydropteroate synthase activity"/>
    <property type="evidence" value="ECO:0007669"/>
    <property type="project" value="UniProtKB-EC"/>
</dbReference>
<dbReference type="Gene3D" id="3.20.20.20">
    <property type="entry name" value="Dihydropteroate synthase-like"/>
    <property type="match status" value="1"/>
</dbReference>
<dbReference type="PROSITE" id="PS00793">
    <property type="entry name" value="DHPS_2"/>
    <property type="match status" value="1"/>
</dbReference>
<evidence type="ECO:0000256" key="10">
    <source>
        <dbReference type="ARBA" id="ARBA00022909"/>
    </source>
</evidence>
<dbReference type="PROSITE" id="PS50972">
    <property type="entry name" value="PTERIN_BINDING"/>
    <property type="match status" value="1"/>
</dbReference>
<dbReference type="InterPro" id="IPR006390">
    <property type="entry name" value="DHP_synth_dom"/>
</dbReference>
<dbReference type="CDD" id="cd00739">
    <property type="entry name" value="DHPS"/>
    <property type="match status" value="1"/>
</dbReference>
<sequence>MQSWNEVGKTHPLVMGILNVTPDSFSNGGLYFEVDKAITQAKRLEEQGADIIDIGGESTRPFSEPVSLKEELRRVTPVIKAVANELKIPISIDTYKAKVAQAALESGAKIVNDVSALRFDNEMSKVIADYKVPVVLMHMKGTPRNMQVNPYYEDVLKEIYQFFEERIDFALKNGISEQQIAIDPGIGFGKQMEDNLCLIKNISFFKPLGKPLLLGPSRKAFIGQVLQIKEPKKRDVGTLGVVAVATWLGVDIIRTHAVKEAKQVIKMVKAIMEAADG</sequence>
<evidence type="ECO:0000256" key="1">
    <source>
        <dbReference type="ARBA" id="ARBA00000012"/>
    </source>
</evidence>
<name>A0A7C2AEJ6_DESA2</name>
<comment type="catalytic activity">
    <reaction evidence="1">
        <text>(7,8-dihydropterin-6-yl)methyl diphosphate + 4-aminobenzoate = 7,8-dihydropteroate + diphosphate</text>
        <dbReference type="Rhea" id="RHEA:19949"/>
        <dbReference type="ChEBI" id="CHEBI:17836"/>
        <dbReference type="ChEBI" id="CHEBI:17839"/>
        <dbReference type="ChEBI" id="CHEBI:33019"/>
        <dbReference type="ChEBI" id="CHEBI:72950"/>
        <dbReference type="EC" id="2.5.1.15"/>
    </reaction>
</comment>
<evidence type="ECO:0000256" key="5">
    <source>
        <dbReference type="ARBA" id="ARBA00012458"/>
    </source>
</evidence>
<dbReference type="EMBL" id="DRIH01000218">
    <property type="protein sequence ID" value="HEC68373.1"/>
    <property type="molecule type" value="Genomic_DNA"/>
</dbReference>
<evidence type="ECO:0000256" key="11">
    <source>
        <dbReference type="ARBA" id="ARBA00030193"/>
    </source>
</evidence>
<evidence type="ECO:0000256" key="8">
    <source>
        <dbReference type="ARBA" id="ARBA00022723"/>
    </source>
</evidence>
<dbReference type="GO" id="GO:0046656">
    <property type="term" value="P:folic acid biosynthetic process"/>
    <property type="evidence" value="ECO:0007669"/>
    <property type="project" value="UniProtKB-KW"/>
</dbReference>